<keyword evidence="4 11" id="KW-0288">FMN</keyword>
<dbReference type="NCBIfam" id="TIGR02151">
    <property type="entry name" value="IPP_isom_2"/>
    <property type="match status" value="1"/>
</dbReference>
<evidence type="ECO:0000256" key="4">
    <source>
        <dbReference type="ARBA" id="ARBA00022643"/>
    </source>
</evidence>
<feature type="binding site" evidence="11">
    <location>
        <position position="153"/>
    </location>
    <ligand>
        <name>Mg(2+)</name>
        <dbReference type="ChEBI" id="CHEBI:18420"/>
    </ligand>
</feature>
<feature type="binding site" evidence="11">
    <location>
        <begin position="278"/>
        <end position="279"/>
    </location>
    <ligand>
        <name>FMN</name>
        <dbReference type="ChEBI" id="CHEBI:58210"/>
    </ligand>
</feature>
<evidence type="ECO:0000256" key="10">
    <source>
        <dbReference type="ARBA" id="ARBA00025810"/>
    </source>
</evidence>
<feature type="binding site" evidence="11">
    <location>
        <position position="93"/>
    </location>
    <ligand>
        <name>FMN</name>
        <dbReference type="ChEBI" id="CHEBI:58210"/>
    </ligand>
</feature>
<keyword evidence="8 11" id="KW-0414">Isoprene biosynthesis</keyword>
<comment type="catalytic activity">
    <reaction evidence="11">
        <text>isopentenyl diphosphate = dimethylallyl diphosphate</text>
        <dbReference type="Rhea" id="RHEA:23284"/>
        <dbReference type="ChEBI" id="CHEBI:57623"/>
        <dbReference type="ChEBI" id="CHEBI:128769"/>
        <dbReference type="EC" id="5.3.3.2"/>
    </reaction>
</comment>
<evidence type="ECO:0000256" key="5">
    <source>
        <dbReference type="ARBA" id="ARBA00022723"/>
    </source>
</evidence>
<dbReference type="GO" id="GO:0016491">
    <property type="term" value="F:oxidoreductase activity"/>
    <property type="evidence" value="ECO:0007669"/>
    <property type="project" value="InterPro"/>
</dbReference>
<dbReference type="InterPro" id="IPR000262">
    <property type="entry name" value="FMN-dep_DH"/>
</dbReference>
<gene>
    <name evidence="11" type="primary">fni</name>
    <name evidence="13" type="ORF">FLK61_30645</name>
</gene>
<dbReference type="AlphaFoldDB" id="A0A859FDC5"/>
<evidence type="ECO:0000313" key="13">
    <source>
        <dbReference type="EMBL" id="QKS71077.1"/>
    </source>
</evidence>
<keyword evidence="5 11" id="KW-0479">Metal-binding</keyword>
<keyword evidence="3 11" id="KW-0285">Flavoprotein</keyword>
<feature type="domain" description="FMN-dependent dehydrogenase" evidence="12">
    <location>
        <begin position="166"/>
        <end position="321"/>
    </location>
</feature>
<dbReference type="Pfam" id="PF01070">
    <property type="entry name" value="FMN_dh"/>
    <property type="match status" value="1"/>
</dbReference>
<dbReference type="InterPro" id="IPR013785">
    <property type="entry name" value="Aldolase_TIM"/>
</dbReference>
<dbReference type="GO" id="GO:0070402">
    <property type="term" value="F:NADPH binding"/>
    <property type="evidence" value="ECO:0007669"/>
    <property type="project" value="UniProtKB-UniRule"/>
</dbReference>
<comment type="similarity">
    <text evidence="11">Belongs to the IPP isomerase type 2 family.</text>
</comment>
<comment type="cofactor">
    <cofactor evidence="11">
        <name>NADPH</name>
        <dbReference type="ChEBI" id="CHEBI:57783"/>
    </cofactor>
</comment>
<dbReference type="PANTHER" id="PTHR43665">
    <property type="entry name" value="ISOPENTENYL-DIPHOSPHATE DELTA-ISOMERASE"/>
    <property type="match status" value="1"/>
</dbReference>
<evidence type="ECO:0000256" key="3">
    <source>
        <dbReference type="ARBA" id="ARBA00022630"/>
    </source>
</evidence>
<dbReference type="EMBL" id="CP041372">
    <property type="protein sequence ID" value="QKS71077.1"/>
    <property type="molecule type" value="Genomic_DNA"/>
</dbReference>
<dbReference type="GO" id="GO:0010181">
    <property type="term" value="F:FMN binding"/>
    <property type="evidence" value="ECO:0007669"/>
    <property type="project" value="UniProtKB-UniRule"/>
</dbReference>
<dbReference type="KEGG" id="psua:FLK61_30645"/>
<evidence type="ECO:0000256" key="9">
    <source>
        <dbReference type="ARBA" id="ARBA00023235"/>
    </source>
</evidence>
<accession>A0A859FDC5</accession>
<feature type="binding site" evidence="11">
    <location>
        <begin position="6"/>
        <end position="7"/>
    </location>
    <ligand>
        <name>substrate</name>
    </ligand>
</feature>
<keyword evidence="14" id="KW-1185">Reference proteome</keyword>
<dbReference type="Gene3D" id="3.20.20.70">
    <property type="entry name" value="Aldolase class I"/>
    <property type="match status" value="1"/>
</dbReference>
<dbReference type="EC" id="5.3.3.2" evidence="11"/>
<name>A0A859FDC5_9BACI</name>
<dbReference type="PIRSF" id="PIRSF003314">
    <property type="entry name" value="IPP_isomerase"/>
    <property type="match status" value="1"/>
</dbReference>
<feature type="binding site" evidence="11">
    <location>
        <position position="213"/>
    </location>
    <ligand>
        <name>FMN</name>
        <dbReference type="ChEBI" id="CHEBI:58210"/>
    </ligand>
</feature>
<feature type="binding site" evidence="11">
    <location>
        <begin position="62"/>
        <end position="64"/>
    </location>
    <ligand>
        <name>FMN</name>
        <dbReference type="ChEBI" id="CHEBI:58210"/>
    </ligand>
</feature>
<dbReference type="GO" id="GO:0004452">
    <property type="term" value="F:isopentenyl-diphosphate delta-isomerase activity"/>
    <property type="evidence" value="ECO:0007669"/>
    <property type="project" value="UniProtKB-UniRule"/>
</dbReference>
<feature type="binding site" evidence="11">
    <location>
        <begin position="257"/>
        <end position="259"/>
    </location>
    <ligand>
        <name>FMN</name>
        <dbReference type="ChEBI" id="CHEBI:58210"/>
    </ligand>
</feature>
<dbReference type="InterPro" id="IPR011179">
    <property type="entry name" value="IPdP_isomerase"/>
</dbReference>
<dbReference type="CDD" id="cd02811">
    <property type="entry name" value="IDI-2_FMN"/>
    <property type="match status" value="1"/>
</dbReference>
<comment type="cofactor">
    <cofactor evidence="11">
        <name>Mg(2+)</name>
        <dbReference type="ChEBI" id="CHEBI:18420"/>
    </cofactor>
</comment>
<comment type="function">
    <text evidence="11">Involved in the biosynthesis of isoprenoids. Catalyzes the 1,3-allylic rearrangement of the homoallylic substrate isopentenyl (IPP) to its allylic isomer, dimethylallyl diphosphate (DMAPP).</text>
</comment>
<comment type="cofactor">
    <cofactor evidence="1 11">
        <name>FMN</name>
        <dbReference type="ChEBI" id="CHEBI:58210"/>
    </cofactor>
</comment>
<feature type="binding site" evidence="11">
    <location>
        <position position="184"/>
    </location>
    <ligand>
        <name>FMN</name>
        <dbReference type="ChEBI" id="CHEBI:58210"/>
    </ligand>
</feature>
<dbReference type="SUPFAM" id="SSF51395">
    <property type="entry name" value="FMN-linked oxidoreductases"/>
    <property type="match status" value="1"/>
</dbReference>
<evidence type="ECO:0000256" key="6">
    <source>
        <dbReference type="ARBA" id="ARBA00022842"/>
    </source>
</evidence>
<keyword evidence="6 11" id="KW-0460">Magnesium</keyword>
<evidence type="ECO:0000313" key="14">
    <source>
        <dbReference type="Proteomes" id="UP000318138"/>
    </source>
</evidence>
<evidence type="ECO:0000256" key="8">
    <source>
        <dbReference type="ARBA" id="ARBA00023229"/>
    </source>
</evidence>
<evidence type="ECO:0000256" key="2">
    <source>
        <dbReference type="ARBA" id="ARBA00022490"/>
    </source>
</evidence>
<feature type="binding site" evidence="11">
    <location>
        <position position="122"/>
    </location>
    <ligand>
        <name>FMN</name>
        <dbReference type="ChEBI" id="CHEBI:58210"/>
    </ligand>
</feature>
<sequence>MSREKRKLDHIEHALKTGQAGDNGLEDVKFVHQSLPNSSVEAVDLSTSLATLSFDAPFMINAMTGGGGTATEGINRQLAEIAAHFHVPIAVGSQMAALRDPDQEQSFKVVREYNKEGLVFANLGSEATVEQAKRACDLIKADLLQIHINTVQELVMPEGDRSFDGALERISQIQEALPIPVMVKEVGFGMSKEAATKLAPIVDAIDVGGYGGTNFSKIENARREMPYSFFDDWGISTAASIVETREGFSKGVSATGGIRSATEIAKSIALGADMCGMAGYVLKLLQNGGQKHAIQTLSHMLEELTFIMTALGASDVGALKQVPLVIQGNTYHWLSQRDLHPEKFARR</sequence>
<keyword evidence="2 11" id="KW-0963">Cytoplasm</keyword>
<organism evidence="13 14">
    <name type="scientific">Paenalkalicoccus suaedae</name>
    <dbReference type="NCBI Taxonomy" id="2592382"/>
    <lineage>
        <taxon>Bacteria</taxon>
        <taxon>Bacillati</taxon>
        <taxon>Bacillota</taxon>
        <taxon>Bacilli</taxon>
        <taxon>Bacillales</taxon>
        <taxon>Bacillaceae</taxon>
        <taxon>Paenalkalicoccus</taxon>
    </lineage>
</organism>
<reference evidence="14" key="1">
    <citation type="submission" date="2019-07" db="EMBL/GenBank/DDBJ databases">
        <title>Bacillus alkalisoli sp. nov. isolated from saline soil.</title>
        <authorList>
            <person name="Sun J.-Q."/>
            <person name="Xu L."/>
        </authorList>
    </citation>
    <scope>NUCLEOTIDE SEQUENCE [LARGE SCALE GENOMIC DNA]</scope>
    <source>
        <strain evidence="14">M4U3P1</strain>
    </source>
</reference>
<feature type="binding site" evidence="11">
    <location>
        <position position="152"/>
    </location>
    <ligand>
        <name>substrate</name>
    </ligand>
</feature>
<dbReference type="Proteomes" id="UP000318138">
    <property type="component" value="Chromosome"/>
</dbReference>
<dbReference type="PANTHER" id="PTHR43665:SF1">
    <property type="entry name" value="ISOPENTENYL-DIPHOSPHATE DELTA-ISOMERASE"/>
    <property type="match status" value="1"/>
</dbReference>
<dbReference type="GO" id="GO:0000287">
    <property type="term" value="F:magnesium ion binding"/>
    <property type="evidence" value="ECO:0007669"/>
    <property type="project" value="UniProtKB-UniRule"/>
</dbReference>
<evidence type="ECO:0000256" key="7">
    <source>
        <dbReference type="ARBA" id="ARBA00022857"/>
    </source>
</evidence>
<evidence type="ECO:0000256" key="1">
    <source>
        <dbReference type="ARBA" id="ARBA00001917"/>
    </source>
</evidence>
<keyword evidence="7 11" id="KW-0521">NADP</keyword>
<dbReference type="GO" id="GO:0008299">
    <property type="term" value="P:isoprenoid biosynthetic process"/>
    <property type="evidence" value="ECO:0007669"/>
    <property type="project" value="UniProtKB-UniRule"/>
</dbReference>
<comment type="subcellular location">
    <subcellularLocation>
        <location evidence="11">Cytoplasm</location>
    </subcellularLocation>
</comment>
<keyword evidence="9 11" id="KW-0413">Isomerase</keyword>
<evidence type="ECO:0000256" key="11">
    <source>
        <dbReference type="HAMAP-Rule" id="MF_00354"/>
    </source>
</evidence>
<dbReference type="RefSeq" id="WP_176009113.1">
    <property type="nucleotide sequence ID" value="NZ_CP041372.2"/>
</dbReference>
<evidence type="ECO:0000259" key="12">
    <source>
        <dbReference type="Pfam" id="PF01070"/>
    </source>
</evidence>
<dbReference type="GO" id="GO:0005737">
    <property type="term" value="C:cytoplasm"/>
    <property type="evidence" value="ECO:0007669"/>
    <property type="project" value="UniProtKB-SubCell"/>
</dbReference>
<proteinExistence type="inferred from homology"/>
<comment type="subunit">
    <text evidence="10 11">Homooctamer. Dimer of tetramers.</text>
</comment>
<dbReference type="HAMAP" id="MF_00354">
    <property type="entry name" value="Idi_2"/>
    <property type="match status" value="1"/>
</dbReference>
<comment type="caution">
    <text evidence="11">Lacks conserved residue(s) required for the propagation of feature annotation.</text>
</comment>
<protein>
    <recommendedName>
        <fullName evidence="11">Isopentenyl-diphosphate delta-isomerase</fullName>
        <shortName evidence="11">IPP isomerase</shortName>
        <ecNumber evidence="11">5.3.3.2</ecNumber>
    </recommendedName>
    <alternativeName>
        <fullName evidence="11">Isopentenyl diphosphate:dimethylallyl diphosphate isomerase</fullName>
    </alternativeName>
    <alternativeName>
        <fullName evidence="11">Isopentenyl pyrophosphate isomerase</fullName>
    </alternativeName>
    <alternativeName>
        <fullName evidence="11">Type 2 isopentenyl diphosphate isomerase</fullName>
        <shortName evidence="11">IDI-2</shortName>
    </alternativeName>
</protein>